<sequence length="280" mass="31909">MGTIHRHRVDKNFVVLATHCLRSTKVKLAAKGLHSFIMQLPSDWELTITSLIKLLPEGRDAITTPMNELLREGYAHRILKKSGGRFDGYDYHIFDTPEHKDEWLKGSTVYGFPVNGSSEYGKAQKNIKVLSVLSIKKETGQDSTASRKKKSPSARNKTLLPVEALPFMELAKETIGFMAGSPAYNYLSTVWLDYKERGHEVALYQSLLAYRKVRTHRGLGFHSYQKLVPEIMENTDYQALWSQIVKDNPKLYPDVTEEDPTDEQIAYKQFLASLPDKSQQ</sequence>
<evidence type="ECO:0000313" key="1">
    <source>
        <dbReference type="EMBL" id="CAB4185319.1"/>
    </source>
</evidence>
<protein>
    <recommendedName>
        <fullName evidence="5">Helix-turn-helix domain containing protein</fullName>
    </recommendedName>
</protein>
<dbReference type="EMBL" id="LR797197">
    <property type="protein sequence ID" value="CAB4193105.1"/>
    <property type="molecule type" value="Genomic_DNA"/>
</dbReference>
<evidence type="ECO:0008006" key="5">
    <source>
        <dbReference type="Google" id="ProtNLM"/>
    </source>
</evidence>
<evidence type="ECO:0000313" key="3">
    <source>
        <dbReference type="EMBL" id="CAB4217765.1"/>
    </source>
</evidence>
<organism evidence="2">
    <name type="scientific">uncultured Caudovirales phage</name>
    <dbReference type="NCBI Taxonomy" id="2100421"/>
    <lineage>
        <taxon>Viruses</taxon>
        <taxon>Duplodnaviria</taxon>
        <taxon>Heunggongvirae</taxon>
        <taxon>Uroviricota</taxon>
        <taxon>Caudoviricetes</taxon>
        <taxon>Peduoviridae</taxon>
        <taxon>Maltschvirus</taxon>
        <taxon>Maltschvirus maltsch</taxon>
    </lineage>
</organism>
<name>A0A6J5RLM1_9CAUD</name>
<evidence type="ECO:0000313" key="2">
    <source>
        <dbReference type="EMBL" id="CAB4193105.1"/>
    </source>
</evidence>
<gene>
    <name evidence="1" type="ORF">UFOVP1127_51</name>
    <name evidence="2" type="ORF">UFOVP1242_23</name>
    <name evidence="3" type="ORF">UFOVP1492_83</name>
    <name evidence="4" type="ORF">UFOVP1580_112</name>
</gene>
<evidence type="ECO:0000313" key="4">
    <source>
        <dbReference type="EMBL" id="CAB5231587.1"/>
    </source>
</evidence>
<proteinExistence type="predicted"/>
<dbReference type="EMBL" id="LR798430">
    <property type="protein sequence ID" value="CAB5231587.1"/>
    <property type="molecule type" value="Genomic_DNA"/>
</dbReference>
<dbReference type="EMBL" id="LR797075">
    <property type="protein sequence ID" value="CAB4185319.1"/>
    <property type="molecule type" value="Genomic_DNA"/>
</dbReference>
<reference evidence="2" key="1">
    <citation type="submission" date="2020-05" db="EMBL/GenBank/DDBJ databases">
        <authorList>
            <person name="Chiriac C."/>
            <person name="Salcher M."/>
            <person name="Ghai R."/>
            <person name="Kavagutti S V."/>
        </authorList>
    </citation>
    <scope>NUCLEOTIDE SEQUENCE</scope>
</reference>
<dbReference type="EMBL" id="LR797450">
    <property type="protein sequence ID" value="CAB4217765.1"/>
    <property type="molecule type" value="Genomic_DNA"/>
</dbReference>
<accession>A0A6J5RLM1</accession>